<feature type="compositionally biased region" description="Low complexity" evidence="1">
    <location>
        <begin position="309"/>
        <end position="321"/>
    </location>
</feature>
<dbReference type="Gene3D" id="1.10.8.270">
    <property type="entry name" value="putative rabgap domain of human tbc1 domain family member 14 like domains"/>
    <property type="match status" value="1"/>
</dbReference>
<feature type="compositionally biased region" description="Polar residues" evidence="1">
    <location>
        <begin position="39"/>
        <end position="48"/>
    </location>
</feature>
<dbReference type="PANTHER" id="PTHR47219:SF9">
    <property type="entry name" value="GTPASE ACTIVATING PROTEIN AND CENTROSOME-ASSOCIATED, ISOFORM B"/>
    <property type="match status" value="1"/>
</dbReference>
<dbReference type="Gene3D" id="1.10.472.80">
    <property type="entry name" value="Ypt/Rab-GAP domain of gyp1p, domain 3"/>
    <property type="match status" value="1"/>
</dbReference>
<dbReference type="SUPFAM" id="SSF47923">
    <property type="entry name" value="Ypt/Rab-GAP domain of gyp1p"/>
    <property type="match status" value="2"/>
</dbReference>
<dbReference type="GO" id="GO:0031267">
    <property type="term" value="F:small GTPase binding"/>
    <property type="evidence" value="ECO:0007669"/>
    <property type="project" value="TreeGrafter"/>
</dbReference>
<evidence type="ECO:0000256" key="1">
    <source>
        <dbReference type="SAM" id="MobiDB-lite"/>
    </source>
</evidence>
<dbReference type="Pfam" id="PF00566">
    <property type="entry name" value="RabGAP-TBC"/>
    <property type="match status" value="1"/>
</dbReference>
<dbReference type="PROSITE" id="PS50086">
    <property type="entry name" value="TBC_RABGAP"/>
    <property type="match status" value="1"/>
</dbReference>
<feature type="region of interest" description="Disordered" evidence="1">
    <location>
        <begin position="353"/>
        <end position="468"/>
    </location>
</feature>
<dbReference type="InterPro" id="IPR035969">
    <property type="entry name" value="Rab-GAP_TBC_sf"/>
</dbReference>
<organism evidence="3 4">
    <name type="scientific">Aspergillus ochraceoroseus</name>
    <dbReference type="NCBI Taxonomy" id="138278"/>
    <lineage>
        <taxon>Eukaryota</taxon>
        <taxon>Fungi</taxon>
        <taxon>Dikarya</taxon>
        <taxon>Ascomycota</taxon>
        <taxon>Pezizomycotina</taxon>
        <taxon>Eurotiomycetes</taxon>
        <taxon>Eurotiomycetidae</taxon>
        <taxon>Eurotiales</taxon>
        <taxon>Aspergillaceae</taxon>
        <taxon>Aspergillus</taxon>
        <taxon>Aspergillus subgen. Nidulantes</taxon>
    </lineage>
</organism>
<evidence type="ECO:0000313" key="4">
    <source>
        <dbReference type="Proteomes" id="UP000034947"/>
    </source>
</evidence>
<dbReference type="SMART" id="SM00164">
    <property type="entry name" value="TBC"/>
    <property type="match status" value="1"/>
</dbReference>
<feature type="compositionally biased region" description="Polar residues" evidence="1">
    <location>
        <begin position="293"/>
        <end position="308"/>
    </location>
</feature>
<dbReference type="AlphaFoldDB" id="A0A0F8WBU3"/>
<dbReference type="PANTHER" id="PTHR47219">
    <property type="entry name" value="RAB GTPASE-ACTIVATING PROTEIN 1-LIKE"/>
    <property type="match status" value="1"/>
</dbReference>
<feature type="region of interest" description="Disordered" evidence="1">
    <location>
        <begin position="293"/>
        <end position="325"/>
    </location>
</feature>
<accession>A0A0F8WBU3</accession>
<keyword evidence="4" id="KW-1185">Reference proteome</keyword>
<dbReference type="VEuPathDB" id="FungiDB:P175DRAFT_0435211"/>
<feature type="region of interest" description="Disordered" evidence="1">
    <location>
        <begin position="89"/>
        <end position="128"/>
    </location>
</feature>
<dbReference type="FunFam" id="1.10.8.270:FF:000023">
    <property type="entry name" value="TBC domain-containing protein C1778.09"/>
    <property type="match status" value="1"/>
</dbReference>
<feature type="compositionally biased region" description="Polar residues" evidence="1">
    <location>
        <begin position="387"/>
        <end position="400"/>
    </location>
</feature>
<dbReference type="InterPro" id="IPR000195">
    <property type="entry name" value="Rab-GAP-TBC_dom"/>
</dbReference>
<name>A0A0F8WBU3_9EURO</name>
<feature type="domain" description="Rab-GAP TBC" evidence="2">
    <location>
        <begin position="521"/>
        <end position="714"/>
    </location>
</feature>
<comment type="caution">
    <text evidence="3">The sequence shown here is derived from an EMBL/GenBank/DDBJ whole genome shotgun (WGS) entry which is preliminary data.</text>
</comment>
<feature type="compositionally biased region" description="Low complexity" evidence="1">
    <location>
        <begin position="107"/>
        <end position="121"/>
    </location>
</feature>
<feature type="compositionally biased region" description="Basic and acidic residues" evidence="1">
    <location>
        <begin position="197"/>
        <end position="222"/>
    </location>
</feature>
<sequence length="883" mass="98996">MSEPNSPCEETIGPELSTTQFSSLPPPAEPSLCYERKSIATSASSSGPDQPACDPPSYQDTTPDSGLAPRTPFARLKGITSLQEAGMSTVSLRSLRSIPSIVVNDTGSRPASRPGSRPGSRWSERRWGGLRSRASMELNHRPESPPPVPQIEAQFNPIALNIPDGSLDGLAPQSLRFSKRGSLINEEERQQLELKLKEEETKVSQKREAENPQDYSELKDDNTVTPRSRPKARSLLRVRRSAIPSRAISADEDMLSRRVRLMYAKGEENVTDTEVAKSFAMENGILWEEPSLANTDASGESSSGIETKSPTPSSDPDGTPGFKREANELAGGIEYWQNIRAGDVDRYGFIRASRSDSNDGADPSPIQRVSTSLLLASETPRRKRSIRPTSALASNRSFTGRSPSRQNSQPSMRPSSSQSTYSFHLRRSTSRFRQATNHLPHNRDRRFKDEAGDMLTHPVPSSTSDDKLDAAVARAARKKEWEREDKWTKMAKPTKKNKDGGGMTFEFDTKSSKLIERTWKGIPDRWRSSAWYAFLEASAKRRSDSPTEEELIDAFHEYQLVSSPDDVQIDIDVPRTISSHIMFRRRYRGGQRLLFRVLHAMSLYFPDTGYVQGMAALVATLLAYYDEEHTFIMLVRLWQLRGLEQLYRSGFAGLLEALGDFEREWLERGEVAGKLNELGIPPTAYGTRWYLTLFNYSIPFPAQLRVWDVFMLLGDAEDHAPSSSSGKSTNTEATSPSSFGKGLDVLHATSAALIDGMREIILESDFENSMKVLTSWVPIKDVELFMRVAKAEWKPRMPFDDVAWEKSEEISDNWVDELFANENTLEVAAIRYLQDHTSIPVPFILHWGTKEESPLGLGPFIIMEYIEHEMNMSKALNTPGISH</sequence>
<dbReference type="FunFam" id="1.10.472.80:FF:000055">
    <property type="entry name" value="TBC domain-containing protein C1778.09"/>
    <property type="match status" value="1"/>
</dbReference>
<dbReference type="GO" id="GO:0005096">
    <property type="term" value="F:GTPase activator activity"/>
    <property type="evidence" value="ECO:0007669"/>
    <property type="project" value="TreeGrafter"/>
</dbReference>
<dbReference type="OrthoDB" id="294251at2759"/>
<evidence type="ECO:0000259" key="2">
    <source>
        <dbReference type="PROSITE" id="PS50086"/>
    </source>
</evidence>
<evidence type="ECO:0000313" key="3">
    <source>
        <dbReference type="EMBL" id="KKK15290.1"/>
    </source>
</evidence>
<feature type="region of interest" description="Disordered" evidence="1">
    <location>
        <begin position="197"/>
        <end position="232"/>
    </location>
</feature>
<proteinExistence type="predicted"/>
<feature type="region of interest" description="Disordered" evidence="1">
    <location>
        <begin position="1"/>
        <end position="73"/>
    </location>
</feature>
<dbReference type="Proteomes" id="UP000034947">
    <property type="component" value="Unassembled WGS sequence"/>
</dbReference>
<dbReference type="VEuPathDB" id="FungiDB:P175DRAFT_0508455"/>
<gene>
    <name evidence="3" type="ORF">AOCH_004492</name>
</gene>
<protein>
    <recommendedName>
        <fullName evidence="2">Rab-GAP TBC domain-containing protein</fullName>
    </recommendedName>
</protein>
<reference evidence="3 4" key="1">
    <citation type="submission" date="2015-02" db="EMBL/GenBank/DDBJ databases">
        <title>Draft Genome Sequences of Two Closely-Related Aflatoxigenic Aspergillus Species Obtained from the Cote d'Ivoire.</title>
        <authorList>
            <person name="Moore G.G."/>
            <person name="Beltz S.B."/>
            <person name="Mack B.M."/>
        </authorList>
    </citation>
    <scope>NUCLEOTIDE SEQUENCE [LARGE SCALE GENOMIC DNA]</scope>
    <source>
        <strain evidence="3 4">SRRC1432</strain>
    </source>
</reference>
<feature type="compositionally biased region" description="Low complexity" evidence="1">
    <location>
        <begin position="401"/>
        <end position="419"/>
    </location>
</feature>
<dbReference type="EMBL" id="JYKN01002754">
    <property type="protein sequence ID" value="KKK15290.1"/>
    <property type="molecule type" value="Genomic_DNA"/>
</dbReference>
<dbReference type="InterPro" id="IPR050302">
    <property type="entry name" value="Rab_GAP_TBC_domain"/>
</dbReference>